<evidence type="ECO:0000313" key="4">
    <source>
        <dbReference type="Proteomes" id="UP001165060"/>
    </source>
</evidence>
<dbReference type="Proteomes" id="UP001165060">
    <property type="component" value="Unassembled WGS sequence"/>
</dbReference>
<accession>A0ABQ6M5W7</accession>
<feature type="coiled-coil region" evidence="1">
    <location>
        <begin position="50"/>
        <end position="84"/>
    </location>
</feature>
<feature type="compositionally biased region" description="Gly residues" evidence="2">
    <location>
        <begin position="161"/>
        <end position="177"/>
    </location>
</feature>
<name>A0ABQ6M5W7_9STRA</name>
<evidence type="ECO:0000256" key="1">
    <source>
        <dbReference type="SAM" id="Coils"/>
    </source>
</evidence>
<feature type="coiled-coil region" evidence="1">
    <location>
        <begin position="187"/>
        <end position="221"/>
    </location>
</feature>
<gene>
    <name evidence="3" type="ORF">TeGR_g3011</name>
</gene>
<comment type="caution">
    <text evidence="3">The sequence shown here is derived from an EMBL/GenBank/DDBJ whole genome shotgun (WGS) entry which is preliminary data.</text>
</comment>
<organism evidence="3 4">
    <name type="scientific">Tetraparma gracilis</name>
    <dbReference type="NCBI Taxonomy" id="2962635"/>
    <lineage>
        <taxon>Eukaryota</taxon>
        <taxon>Sar</taxon>
        <taxon>Stramenopiles</taxon>
        <taxon>Ochrophyta</taxon>
        <taxon>Bolidophyceae</taxon>
        <taxon>Parmales</taxon>
        <taxon>Triparmaceae</taxon>
        <taxon>Tetraparma</taxon>
    </lineage>
</organism>
<protein>
    <submittedName>
        <fullName evidence="3">Uncharacterized protein</fullName>
    </submittedName>
</protein>
<feature type="region of interest" description="Disordered" evidence="2">
    <location>
        <begin position="1"/>
        <end position="47"/>
    </location>
</feature>
<evidence type="ECO:0000256" key="2">
    <source>
        <dbReference type="SAM" id="MobiDB-lite"/>
    </source>
</evidence>
<keyword evidence="4" id="KW-1185">Reference proteome</keyword>
<feature type="compositionally biased region" description="Low complexity" evidence="2">
    <location>
        <begin position="1"/>
        <end position="21"/>
    </location>
</feature>
<keyword evidence="1" id="KW-0175">Coiled coil</keyword>
<proteinExistence type="predicted"/>
<reference evidence="3 4" key="1">
    <citation type="journal article" date="2023" name="Commun. Biol.">
        <title>Genome analysis of Parmales, the sister group of diatoms, reveals the evolutionary specialization of diatoms from phago-mixotrophs to photoautotrophs.</title>
        <authorList>
            <person name="Ban H."/>
            <person name="Sato S."/>
            <person name="Yoshikawa S."/>
            <person name="Yamada K."/>
            <person name="Nakamura Y."/>
            <person name="Ichinomiya M."/>
            <person name="Sato N."/>
            <person name="Blanc-Mathieu R."/>
            <person name="Endo H."/>
            <person name="Kuwata A."/>
            <person name="Ogata H."/>
        </authorList>
    </citation>
    <scope>NUCLEOTIDE SEQUENCE [LARGE SCALE GENOMIC DNA]</scope>
</reference>
<feature type="coiled-coil region" evidence="1">
    <location>
        <begin position="113"/>
        <end position="140"/>
    </location>
</feature>
<feature type="region of interest" description="Disordered" evidence="2">
    <location>
        <begin position="142"/>
        <end position="180"/>
    </location>
</feature>
<sequence length="284" mass="30241">MRAASSSGGSSASPSLSLHSPIQHKPGSSDSQSPEGGAGRKAAGGADGQMQAVIIERNVAQARVEELEARLLEATRLVEQGQVEHDKDKQLLVMITDKLKGSVGELERMGADTAKLKKELADSSKREEELRDELESLDVSLYHTGEGDGDSESCSVASSGLGDGDGGAGGGAGGGGERGIDAHALDIQSLTKQVAKRDSKIEELTGELERCEAQLALVTERYMRSSEKNEASEVEAELVDTKMKLAQACSRRDVLSMSLRRCEKDYVELKLELAAAKQEADDQR</sequence>
<dbReference type="EMBL" id="BRYB01001193">
    <property type="protein sequence ID" value="GMI20130.1"/>
    <property type="molecule type" value="Genomic_DNA"/>
</dbReference>
<evidence type="ECO:0000313" key="3">
    <source>
        <dbReference type="EMBL" id="GMI20130.1"/>
    </source>
</evidence>